<dbReference type="PANTHER" id="PTHR33096">
    <property type="entry name" value="CXC2 DOMAIN-CONTAINING PROTEIN"/>
    <property type="match status" value="1"/>
</dbReference>
<evidence type="ECO:0008006" key="3">
    <source>
        <dbReference type="Google" id="ProtNLM"/>
    </source>
</evidence>
<evidence type="ECO:0000313" key="1">
    <source>
        <dbReference type="EMBL" id="KAE9384969.1"/>
    </source>
</evidence>
<dbReference type="InterPro" id="IPR040521">
    <property type="entry name" value="KDZ"/>
</dbReference>
<evidence type="ECO:0000313" key="2">
    <source>
        <dbReference type="Proteomes" id="UP000799118"/>
    </source>
</evidence>
<gene>
    <name evidence="1" type="ORF">BT96DRAFT_841316</name>
</gene>
<proteinExistence type="predicted"/>
<name>A0A6A4GH62_9AGAR</name>
<dbReference type="PANTHER" id="PTHR33096:SF1">
    <property type="entry name" value="CXC1-LIKE CYSTEINE CLUSTER ASSOCIATED WITH KDZ TRANSPOSASES DOMAIN-CONTAINING PROTEIN"/>
    <property type="match status" value="1"/>
</dbReference>
<accession>A0A6A4GH62</accession>
<dbReference type="Proteomes" id="UP000799118">
    <property type="component" value="Unassembled WGS sequence"/>
</dbReference>
<feature type="non-terminal residue" evidence="1">
    <location>
        <position position="1"/>
    </location>
</feature>
<dbReference type="Pfam" id="PF18758">
    <property type="entry name" value="KDZ"/>
    <property type="match status" value="1"/>
</dbReference>
<sequence>GLLPTAPLAHTYAVTVRTMQLYHTLFCRCPKIGMQPFAKTLCNLARVPFKPHMSTQLSTAFNVYCSLIQSVRQQVQVCLGRDDSDWRVLNSCPPCQYQLKEDGPLDIRMIVEMDGNDSLRCVERRGDATIEPLKQGEEEGVPRLGPLKERKDPRVGGGDYFLSRDEVNLWAKENWEDVSPKEQPVSEPKTVLEMLWEEGRCKEQWNNMKEKSTARSVGRFYEWGWFVLLCRHMFLLLACDMIRSGEQNKYPLACLHKYMSAEKEQRIRNGEGKPTGSLGCAYDCGCKLGKSVSCSPLQELALWACFLPMIGLMHGYGHEWLCQLLFLMLYIAGTGLKDGEGCEHYFSIMNALAGVTHHMSVFHRRQAIAEVAYAHDHLETYANVSRFIYNNYHQSLEILGTRNALSQSMVQAGIRAEDFFEWLEEEGNYLCSLTRTPPSETLEMEYCLKLELLSACQDRLKKVREVWKMYKGSGNDMATTRSTETKHRNEQENERKLIANVQALESKLGVTVCWKEGLEEWEAAKTLVKEHEYRKALDKLEGLLVSHIFEMSRLNVAGTGYKMRKHLANALKSQSKSIKAAIEAYNAAACALSPPCEQLSWDKILEFSFLSEFDILQDARTDVRTKKWATQKNHLLMQQFFKLLSAETELTRLHTEIRRMITYMEDEEETICLTAERVGCSDPALALQIKLHGNMRSRFNRLHWQRFWAITKLKGFQRENMVNF</sequence>
<dbReference type="EMBL" id="ML770049">
    <property type="protein sequence ID" value="KAE9384969.1"/>
    <property type="molecule type" value="Genomic_DNA"/>
</dbReference>
<protein>
    <recommendedName>
        <fullName evidence="3">CxC2-like cysteine cluster KDZ transposase-associated domain-containing protein</fullName>
    </recommendedName>
</protein>
<organism evidence="1 2">
    <name type="scientific">Gymnopus androsaceus JB14</name>
    <dbReference type="NCBI Taxonomy" id="1447944"/>
    <lineage>
        <taxon>Eukaryota</taxon>
        <taxon>Fungi</taxon>
        <taxon>Dikarya</taxon>
        <taxon>Basidiomycota</taxon>
        <taxon>Agaricomycotina</taxon>
        <taxon>Agaricomycetes</taxon>
        <taxon>Agaricomycetidae</taxon>
        <taxon>Agaricales</taxon>
        <taxon>Marasmiineae</taxon>
        <taxon>Omphalotaceae</taxon>
        <taxon>Gymnopus</taxon>
    </lineage>
</organism>
<dbReference type="OrthoDB" id="2153963at2759"/>
<reference evidence="1" key="1">
    <citation type="journal article" date="2019" name="Environ. Microbiol.">
        <title>Fungal ecological strategies reflected in gene transcription - a case study of two litter decomposers.</title>
        <authorList>
            <person name="Barbi F."/>
            <person name="Kohler A."/>
            <person name="Barry K."/>
            <person name="Baskaran P."/>
            <person name="Daum C."/>
            <person name="Fauchery L."/>
            <person name="Ihrmark K."/>
            <person name="Kuo A."/>
            <person name="LaButti K."/>
            <person name="Lipzen A."/>
            <person name="Morin E."/>
            <person name="Grigoriev I.V."/>
            <person name="Henrissat B."/>
            <person name="Lindahl B."/>
            <person name="Martin F."/>
        </authorList>
    </citation>
    <scope>NUCLEOTIDE SEQUENCE</scope>
    <source>
        <strain evidence="1">JB14</strain>
    </source>
</reference>
<dbReference type="AlphaFoldDB" id="A0A6A4GH62"/>
<keyword evidence="2" id="KW-1185">Reference proteome</keyword>